<reference evidence="2" key="1">
    <citation type="submission" date="2023-07" db="EMBL/GenBank/DDBJ databases">
        <title>A chromosome-level genome assembly of Lolium multiflorum.</title>
        <authorList>
            <person name="Chen Y."/>
            <person name="Copetti D."/>
            <person name="Kolliker R."/>
            <person name="Studer B."/>
        </authorList>
    </citation>
    <scope>NUCLEOTIDE SEQUENCE</scope>
    <source>
        <strain evidence="2">02402/16</strain>
        <tissue evidence="2">Leaf</tissue>
    </source>
</reference>
<organism evidence="2 3">
    <name type="scientific">Lolium multiflorum</name>
    <name type="common">Italian ryegrass</name>
    <name type="synonym">Lolium perenne subsp. multiflorum</name>
    <dbReference type="NCBI Taxonomy" id="4521"/>
    <lineage>
        <taxon>Eukaryota</taxon>
        <taxon>Viridiplantae</taxon>
        <taxon>Streptophyta</taxon>
        <taxon>Embryophyta</taxon>
        <taxon>Tracheophyta</taxon>
        <taxon>Spermatophyta</taxon>
        <taxon>Magnoliopsida</taxon>
        <taxon>Liliopsida</taxon>
        <taxon>Poales</taxon>
        <taxon>Poaceae</taxon>
        <taxon>BOP clade</taxon>
        <taxon>Pooideae</taxon>
        <taxon>Poodae</taxon>
        <taxon>Poeae</taxon>
        <taxon>Poeae Chloroplast Group 2 (Poeae type)</taxon>
        <taxon>Loliodinae</taxon>
        <taxon>Loliinae</taxon>
        <taxon>Lolium</taxon>
    </lineage>
</organism>
<evidence type="ECO:0000313" key="3">
    <source>
        <dbReference type="Proteomes" id="UP001231189"/>
    </source>
</evidence>
<evidence type="ECO:0000313" key="2">
    <source>
        <dbReference type="EMBL" id="KAK1612411.1"/>
    </source>
</evidence>
<dbReference type="SUPFAM" id="SSF56731">
    <property type="entry name" value="DNA primase core"/>
    <property type="match status" value="1"/>
</dbReference>
<dbReference type="Gene3D" id="3.40.1360.10">
    <property type="match status" value="1"/>
</dbReference>
<dbReference type="GO" id="GO:0003697">
    <property type="term" value="F:single-stranded DNA binding"/>
    <property type="evidence" value="ECO:0007669"/>
    <property type="project" value="InterPro"/>
</dbReference>
<name>A0AAD8VP26_LOLMU</name>
<gene>
    <name evidence="2" type="ORF">QYE76_036084</name>
</gene>
<sequence>MTTTPLGAVSFLEASLWQRFLLLHSGFSGGISRSSMGSGEGDALGSLSCWGLALDVPPVGGTSGALRWLVSASFSSSAGRCAALGLAWMRSGGSGPDGDSNVYQEKKDTGNGSDAGKETVQQFKANHAVKVYRKLCEEDLRLEPLCDEASKIILETDADPPGQALAEELARRLGNERCWRVTWPRKNETEFCKDANEEEASHSNGKVPTPATSPAAAQRRHIRPPRPSGKPTLTSPNLRRPCCHSSTSSRPRRFPPCNRLVVAVPGRAPPLEPHQP</sequence>
<dbReference type="EMBL" id="JAUUTY010000007">
    <property type="protein sequence ID" value="KAK1612411.1"/>
    <property type="molecule type" value="Genomic_DNA"/>
</dbReference>
<feature type="compositionally biased region" description="Polar residues" evidence="1">
    <location>
        <begin position="202"/>
        <end position="212"/>
    </location>
</feature>
<dbReference type="GO" id="GO:0043139">
    <property type="term" value="F:5'-3' DNA helicase activity"/>
    <property type="evidence" value="ECO:0007669"/>
    <property type="project" value="InterPro"/>
</dbReference>
<dbReference type="AlphaFoldDB" id="A0AAD8VP26"/>
<dbReference type="Proteomes" id="UP001231189">
    <property type="component" value="Unassembled WGS sequence"/>
</dbReference>
<dbReference type="InterPro" id="IPR027032">
    <property type="entry name" value="Twinkle-like"/>
</dbReference>
<comment type="caution">
    <text evidence="2">The sequence shown here is derived from an EMBL/GenBank/DDBJ whole genome shotgun (WGS) entry which is preliminary data.</text>
</comment>
<feature type="region of interest" description="Disordered" evidence="1">
    <location>
        <begin position="195"/>
        <end position="257"/>
    </location>
</feature>
<accession>A0AAD8VP26</accession>
<dbReference type="PANTHER" id="PTHR12873">
    <property type="entry name" value="T7-LIKE MITOCHONDRIAL DNA HELICASE"/>
    <property type="match status" value="1"/>
</dbReference>
<proteinExistence type="predicted"/>
<feature type="region of interest" description="Disordered" evidence="1">
    <location>
        <begin position="95"/>
        <end position="116"/>
    </location>
</feature>
<dbReference type="PANTHER" id="PTHR12873:SF0">
    <property type="entry name" value="TWINKLE MTDNA HELICASE"/>
    <property type="match status" value="1"/>
</dbReference>
<evidence type="ECO:0000256" key="1">
    <source>
        <dbReference type="SAM" id="MobiDB-lite"/>
    </source>
</evidence>
<protein>
    <submittedName>
        <fullName evidence="2">Uncharacterized protein</fullName>
    </submittedName>
</protein>
<keyword evidence="3" id="KW-1185">Reference proteome</keyword>